<dbReference type="InterPro" id="IPR004263">
    <property type="entry name" value="Exostosin"/>
</dbReference>
<comment type="similarity">
    <text evidence="2">Belongs to the glycosyltransferase 47 family.</text>
</comment>
<feature type="domain" description="Exostosin GT47" evidence="6">
    <location>
        <begin position="33"/>
        <end position="379"/>
    </location>
</feature>
<evidence type="ECO:0000259" key="6">
    <source>
        <dbReference type="Pfam" id="PF03016"/>
    </source>
</evidence>
<dbReference type="AlphaFoldDB" id="A0A7J6GKT2"/>
<evidence type="ECO:0000256" key="4">
    <source>
        <dbReference type="ARBA" id="ARBA00022968"/>
    </source>
</evidence>
<reference evidence="7 8" key="1">
    <citation type="journal article" date="2020" name="bioRxiv">
        <title>Sequence and annotation of 42 cannabis genomes reveals extensive copy number variation in cannabinoid synthesis and pathogen resistance genes.</title>
        <authorList>
            <person name="Mckernan K.J."/>
            <person name="Helbert Y."/>
            <person name="Kane L.T."/>
            <person name="Ebling H."/>
            <person name="Zhang L."/>
            <person name="Liu B."/>
            <person name="Eaton Z."/>
            <person name="Mclaughlin S."/>
            <person name="Kingan S."/>
            <person name="Baybayan P."/>
            <person name="Concepcion G."/>
            <person name="Jordan M."/>
            <person name="Riva A."/>
            <person name="Barbazuk W."/>
            <person name="Harkins T."/>
        </authorList>
    </citation>
    <scope>NUCLEOTIDE SEQUENCE [LARGE SCALE GENOMIC DNA]</scope>
    <source>
        <strain evidence="8">cv. Jamaican Lion 4</strain>
        <tissue evidence="7">Leaf</tissue>
    </source>
</reference>
<evidence type="ECO:0000313" key="7">
    <source>
        <dbReference type="EMBL" id="KAF4383483.1"/>
    </source>
</evidence>
<keyword evidence="5" id="KW-0333">Golgi apparatus</keyword>
<evidence type="ECO:0000256" key="5">
    <source>
        <dbReference type="ARBA" id="ARBA00023034"/>
    </source>
</evidence>
<evidence type="ECO:0000256" key="3">
    <source>
        <dbReference type="ARBA" id="ARBA00022676"/>
    </source>
</evidence>
<dbReference type="Pfam" id="PF03016">
    <property type="entry name" value="Exostosin_GT47"/>
    <property type="match status" value="1"/>
</dbReference>
<gene>
    <name evidence="7" type="ORF">G4B88_000183</name>
</gene>
<dbReference type="Proteomes" id="UP000583929">
    <property type="component" value="Unassembled WGS sequence"/>
</dbReference>
<keyword evidence="4" id="KW-0735">Signal-anchor</keyword>
<sequence>MTKVETLPPVGVNITTNVTKFHDDHDHNNQRDSCSGRYVYVHNLPSKFNEELLKNCNSLSDWFDFCPYLTNMGFGPRVTEKKAKRKRVLSKQGWFNTNQFSLEVIFHNKMKHYKCLTYDSSLASAIFVPFYAGLDLGRFLWDSNTAMRDSLSKSLVNWLRQRPEWENMWGRDHFFVGGRVSWDFRRQTDEKSDWGSKLMVLPESKNMTLLTIESSFSNNDVAIPYPTYFHPSKSNQVFDWQKRMRATTRPYLFSFVGAPRPNMDDSIRGEIIKQCQSSGKLCKLLSCYNKAPTSTNLCDEPLNVMKVFESSVFCLQPSGDSYTRRSTFDSILAGCIPVFFNPNSAYKQYLLHFPGNQTRYSVMIPESDVKQRRVSIAETLQRVPQSQVFAMREDVIKLIPRIIYANPKSSLERFEDAFDIAVKGVLERVEKVRKKLKEGKDSSIGLSELGS</sequence>
<keyword evidence="3" id="KW-0808">Transferase</keyword>
<comment type="caution">
    <text evidence="7">The sequence shown here is derived from an EMBL/GenBank/DDBJ whole genome shotgun (WGS) entry which is preliminary data.</text>
</comment>
<keyword evidence="4" id="KW-0812">Transmembrane</keyword>
<dbReference type="GO" id="GO:0000139">
    <property type="term" value="C:Golgi membrane"/>
    <property type="evidence" value="ECO:0007669"/>
    <property type="project" value="UniProtKB-SubCell"/>
</dbReference>
<evidence type="ECO:0000256" key="1">
    <source>
        <dbReference type="ARBA" id="ARBA00004323"/>
    </source>
</evidence>
<dbReference type="EMBL" id="JAATIQ010000097">
    <property type="protein sequence ID" value="KAF4383483.1"/>
    <property type="molecule type" value="Genomic_DNA"/>
</dbReference>
<dbReference type="InterPro" id="IPR040911">
    <property type="entry name" value="Exostosin_GT47"/>
</dbReference>
<accession>A0A7J6GKT2</accession>
<organism evidence="7 8">
    <name type="scientific">Cannabis sativa</name>
    <name type="common">Hemp</name>
    <name type="synonym">Marijuana</name>
    <dbReference type="NCBI Taxonomy" id="3483"/>
    <lineage>
        <taxon>Eukaryota</taxon>
        <taxon>Viridiplantae</taxon>
        <taxon>Streptophyta</taxon>
        <taxon>Embryophyta</taxon>
        <taxon>Tracheophyta</taxon>
        <taxon>Spermatophyta</taxon>
        <taxon>Magnoliopsida</taxon>
        <taxon>eudicotyledons</taxon>
        <taxon>Gunneridae</taxon>
        <taxon>Pentapetalae</taxon>
        <taxon>rosids</taxon>
        <taxon>fabids</taxon>
        <taxon>Rosales</taxon>
        <taxon>Cannabaceae</taxon>
        <taxon>Cannabis</taxon>
    </lineage>
</organism>
<protein>
    <recommendedName>
        <fullName evidence="6">Exostosin GT47 domain-containing protein</fullName>
    </recommendedName>
</protein>
<comment type="subcellular location">
    <subcellularLocation>
        <location evidence="1">Golgi apparatus membrane</location>
        <topology evidence="1">Single-pass type II membrane protein</topology>
    </subcellularLocation>
</comment>
<keyword evidence="8" id="KW-1185">Reference proteome</keyword>
<dbReference type="PANTHER" id="PTHR11062:SF282">
    <property type="entry name" value="XYLOGLUCAN GALACTOSYLTRANSFERASE GT11-RELATED"/>
    <property type="match status" value="1"/>
</dbReference>
<evidence type="ECO:0000256" key="2">
    <source>
        <dbReference type="ARBA" id="ARBA00010271"/>
    </source>
</evidence>
<keyword evidence="3" id="KW-0328">Glycosyltransferase</keyword>
<dbReference type="GO" id="GO:0016757">
    <property type="term" value="F:glycosyltransferase activity"/>
    <property type="evidence" value="ECO:0007669"/>
    <property type="project" value="UniProtKB-KW"/>
</dbReference>
<dbReference type="PANTHER" id="PTHR11062">
    <property type="entry name" value="EXOSTOSIN HEPARAN SULFATE GLYCOSYLTRANSFERASE -RELATED"/>
    <property type="match status" value="1"/>
</dbReference>
<proteinExistence type="inferred from homology"/>
<evidence type="ECO:0000313" key="8">
    <source>
        <dbReference type="Proteomes" id="UP000583929"/>
    </source>
</evidence>
<name>A0A7J6GKT2_CANSA</name>